<evidence type="ECO:0000313" key="2">
    <source>
        <dbReference type="Proteomes" id="UP000469763"/>
    </source>
</evidence>
<dbReference type="Proteomes" id="UP000469763">
    <property type="component" value="Unassembled WGS sequence"/>
</dbReference>
<reference evidence="1 2" key="1">
    <citation type="submission" date="2019-10" db="EMBL/GenBank/DDBJ databases">
        <title>Bifidobacterium from non-human primates.</title>
        <authorList>
            <person name="Modesto M."/>
        </authorList>
    </citation>
    <scope>NUCLEOTIDE SEQUENCE [LARGE SCALE GENOMIC DNA]</scope>
    <source>
        <strain evidence="1 2">TREC</strain>
    </source>
</reference>
<gene>
    <name evidence="1" type="ORF">GFD22_01170</name>
</gene>
<dbReference type="SUPFAM" id="SSF143100">
    <property type="entry name" value="TTHA1013/TTHA0281-like"/>
    <property type="match status" value="1"/>
</dbReference>
<dbReference type="EMBL" id="WHZY01000001">
    <property type="protein sequence ID" value="NEG77616.1"/>
    <property type="molecule type" value="Genomic_DNA"/>
</dbReference>
<dbReference type="OrthoDB" id="5772641at2"/>
<dbReference type="AlphaFoldDB" id="A0A7K3TFD3"/>
<name>A0A7K3TFD3_9BIFI</name>
<protein>
    <submittedName>
        <fullName evidence="1">XRE family transcriptional regulator</fullName>
    </submittedName>
</protein>
<proteinExistence type="predicted"/>
<keyword evidence="2" id="KW-1185">Reference proteome</keyword>
<sequence length="120" mass="13269">MNVTAQAARSGKWWAISVPEIPGLFTQVRNLDEADDMVRDAARMMGIEVDAVTVQPQLNDETATLIHELNQARRTAKTMQERASSLTRDTARTLRGEGLTLRDVAAIIGLTPQRVSVLLR</sequence>
<dbReference type="RefSeq" id="WP_152349536.1">
    <property type="nucleotide sequence ID" value="NZ_WBSN01000001.1"/>
</dbReference>
<evidence type="ECO:0000313" key="1">
    <source>
        <dbReference type="EMBL" id="NEG77616.1"/>
    </source>
</evidence>
<dbReference type="InterPro" id="IPR035069">
    <property type="entry name" value="TTHA1013/TTHA0281-like"/>
</dbReference>
<comment type="caution">
    <text evidence="1">The sequence shown here is derived from an EMBL/GenBank/DDBJ whole genome shotgun (WGS) entry which is preliminary data.</text>
</comment>
<accession>A0A7K3TFD3</accession>
<organism evidence="1 2">
    <name type="scientific">Bifidobacterium avesanii</name>
    <dbReference type="NCBI Taxonomy" id="1798157"/>
    <lineage>
        <taxon>Bacteria</taxon>
        <taxon>Bacillati</taxon>
        <taxon>Actinomycetota</taxon>
        <taxon>Actinomycetes</taxon>
        <taxon>Bifidobacteriales</taxon>
        <taxon>Bifidobacteriaceae</taxon>
        <taxon>Bifidobacterium</taxon>
    </lineage>
</organism>